<keyword evidence="10" id="KW-1185">Reference proteome</keyword>
<proteinExistence type="predicted"/>
<feature type="non-terminal residue" evidence="9">
    <location>
        <position position="1"/>
    </location>
</feature>
<evidence type="ECO:0000256" key="3">
    <source>
        <dbReference type="ARBA" id="ARBA00022741"/>
    </source>
</evidence>
<dbReference type="GO" id="GO:0140359">
    <property type="term" value="F:ABC-type transporter activity"/>
    <property type="evidence" value="ECO:0007669"/>
    <property type="project" value="InterPro"/>
</dbReference>
<feature type="transmembrane region" description="Helical" evidence="7">
    <location>
        <begin position="645"/>
        <end position="666"/>
    </location>
</feature>
<comment type="subcellular location">
    <subcellularLocation>
        <location evidence="1">Membrane</location>
        <topology evidence="1">Multi-pass membrane protein</topology>
    </subcellularLocation>
</comment>
<feature type="transmembrane region" description="Helical" evidence="7">
    <location>
        <begin position="614"/>
        <end position="633"/>
    </location>
</feature>
<dbReference type="Pfam" id="PF12698">
    <property type="entry name" value="ABC2_membrane_3"/>
    <property type="match status" value="1"/>
</dbReference>
<dbReference type="PROSITE" id="PS50893">
    <property type="entry name" value="ABC_TRANSPORTER_2"/>
    <property type="match status" value="1"/>
</dbReference>
<organism evidence="9 10">
    <name type="scientific">Brachionus calyciflorus</name>
    <dbReference type="NCBI Taxonomy" id="104777"/>
    <lineage>
        <taxon>Eukaryota</taxon>
        <taxon>Metazoa</taxon>
        <taxon>Spiralia</taxon>
        <taxon>Gnathifera</taxon>
        <taxon>Rotifera</taxon>
        <taxon>Eurotatoria</taxon>
        <taxon>Monogononta</taxon>
        <taxon>Pseudotrocha</taxon>
        <taxon>Ploima</taxon>
        <taxon>Brachionidae</taxon>
        <taxon>Brachionus</taxon>
    </lineage>
</organism>
<feature type="domain" description="ABC transporter" evidence="8">
    <location>
        <begin position="17"/>
        <end position="257"/>
    </location>
</feature>
<evidence type="ECO:0000256" key="4">
    <source>
        <dbReference type="ARBA" id="ARBA00022840"/>
    </source>
</evidence>
<comment type="caution">
    <text evidence="9">The sequence shown here is derived from an EMBL/GenBank/DDBJ whole genome shotgun (WGS) entry which is preliminary data.</text>
</comment>
<feature type="transmembrane region" description="Helical" evidence="7">
    <location>
        <begin position="342"/>
        <end position="362"/>
    </location>
</feature>
<dbReference type="Gene3D" id="3.40.1710.10">
    <property type="entry name" value="abc type-2 transporter like domain"/>
    <property type="match status" value="1"/>
</dbReference>
<dbReference type="EMBL" id="CAJNOC010000554">
    <property type="protein sequence ID" value="CAF0775987.1"/>
    <property type="molecule type" value="Genomic_DNA"/>
</dbReference>
<reference evidence="9" key="1">
    <citation type="submission" date="2021-02" db="EMBL/GenBank/DDBJ databases">
        <authorList>
            <person name="Nowell W R."/>
        </authorList>
    </citation>
    <scope>NUCLEOTIDE SEQUENCE</scope>
    <source>
        <strain evidence="9">Ploen Becks lab</strain>
    </source>
</reference>
<evidence type="ECO:0000256" key="6">
    <source>
        <dbReference type="ARBA" id="ARBA00023136"/>
    </source>
</evidence>
<evidence type="ECO:0000313" key="9">
    <source>
        <dbReference type="EMBL" id="CAF0775987.1"/>
    </source>
</evidence>
<dbReference type="PANTHER" id="PTHR43038">
    <property type="entry name" value="ATP-BINDING CASSETTE, SUB-FAMILY H, MEMBER 1"/>
    <property type="match status" value="1"/>
</dbReference>
<keyword evidence="2 7" id="KW-0812">Transmembrane</keyword>
<dbReference type="InterPro" id="IPR027417">
    <property type="entry name" value="P-loop_NTPase"/>
</dbReference>
<accession>A0A813R4U6</accession>
<keyword evidence="5 7" id="KW-1133">Transmembrane helix</keyword>
<dbReference type="GO" id="GO:0016887">
    <property type="term" value="F:ATP hydrolysis activity"/>
    <property type="evidence" value="ECO:0007669"/>
    <property type="project" value="InterPro"/>
</dbReference>
<name>A0A813R4U6_9BILA</name>
<evidence type="ECO:0000313" key="10">
    <source>
        <dbReference type="Proteomes" id="UP000663879"/>
    </source>
</evidence>
<keyword evidence="4" id="KW-0067">ATP-binding</keyword>
<dbReference type="InterPro" id="IPR003593">
    <property type="entry name" value="AAA+_ATPase"/>
</dbReference>
<dbReference type="Pfam" id="PF00005">
    <property type="entry name" value="ABC_tran"/>
    <property type="match status" value="1"/>
</dbReference>
<dbReference type="SUPFAM" id="SSF52540">
    <property type="entry name" value="P-loop containing nucleoside triphosphate hydrolases"/>
    <property type="match status" value="1"/>
</dbReference>
<evidence type="ECO:0000256" key="5">
    <source>
        <dbReference type="ARBA" id="ARBA00022989"/>
    </source>
</evidence>
<dbReference type="AlphaFoldDB" id="A0A813R4U6"/>
<evidence type="ECO:0000256" key="7">
    <source>
        <dbReference type="SAM" id="Phobius"/>
    </source>
</evidence>
<dbReference type="OrthoDB" id="10255969at2759"/>
<dbReference type="PANTHER" id="PTHR43038:SF3">
    <property type="entry name" value="ABC TRANSPORTER G FAMILY MEMBER 20 ISOFORM X1"/>
    <property type="match status" value="1"/>
</dbReference>
<sequence>MSLNVDHDVDNSTKYAIKAKNLTKTFKNGFILSKKPKTIVLDDININIEKNKIYALLGPSGCGKTTLLKCLLGLLNYDQGEVFINPESATKNNNKKLNLYNLGYMPQETCLFSELKISEIFFYFGKLYSMKNKEIIQRTEFLIDLLKLPSKNQLVSNLSGGQARRTSLAVSMLNKPKILILDEPTVGLDPMLRKKIWDFLIKLSHVENTTILITTHYIEEARGADCLGFMRNGQIIEENSPTFLMNKYRKQILEEVFYSICENQDTFLEDENDNRSITGSNLRPEYSYPNFDDTNKPFVQSHHIQDEYKISYKKKSSEKISFDRVAANFYKDSIKCLRNKKLLFIQFLVPIIQITFFCLCIGRPVKDVPIGYVNYDTGALNIGEQIINLMDNDTLNKIHFDNFNDGYQALKKGKIWSLFVVDQNFSLDISRIYLTKEYPKSINNIIHIYTDNTNQQISLAIRDTLLRAVKKLADVFLKKEGSNEVEEDFELNGELDYSKIINEDRQEIKDDFDNFYFFKFETPIYGQNEAVFTNFMAPGVALSVIFFVSVASTASNFEFEKRVGLTERIYISGVRTVELLLSQLVVYSILMAVQVFIILGLLFVFFMLPLKGSFILLIGLLLSQGFCGLSYGLSLASVFHGEETVIQVTLASFYPMLLMSGIIWPLEAQPYWLCTYVSKLLPLTYATESFRAILEKDWGLSNEKVYRGYL</sequence>
<dbReference type="GO" id="GO:0016020">
    <property type="term" value="C:membrane"/>
    <property type="evidence" value="ECO:0007669"/>
    <property type="project" value="UniProtKB-SubCell"/>
</dbReference>
<evidence type="ECO:0000256" key="1">
    <source>
        <dbReference type="ARBA" id="ARBA00004141"/>
    </source>
</evidence>
<keyword evidence="3" id="KW-0547">Nucleotide-binding</keyword>
<feature type="transmembrane region" description="Helical" evidence="7">
    <location>
        <begin position="584"/>
        <end position="607"/>
    </location>
</feature>
<evidence type="ECO:0000256" key="2">
    <source>
        <dbReference type="ARBA" id="ARBA00022692"/>
    </source>
</evidence>
<dbReference type="InterPro" id="IPR013525">
    <property type="entry name" value="ABC2_TM"/>
</dbReference>
<gene>
    <name evidence="9" type="ORF">OXX778_LOCUS5204</name>
</gene>
<evidence type="ECO:0000259" key="8">
    <source>
        <dbReference type="PROSITE" id="PS50893"/>
    </source>
</evidence>
<keyword evidence="6 7" id="KW-0472">Membrane</keyword>
<dbReference type="SMART" id="SM00382">
    <property type="entry name" value="AAA"/>
    <property type="match status" value="1"/>
</dbReference>
<protein>
    <recommendedName>
        <fullName evidence="8">ABC transporter domain-containing protein</fullName>
    </recommendedName>
</protein>
<dbReference type="Gene3D" id="3.40.50.300">
    <property type="entry name" value="P-loop containing nucleotide triphosphate hydrolases"/>
    <property type="match status" value="1"/>
</dbReference>
<dbReference type="Proteomes" id="UP000663879">
    <property type="component" value="Unassembled WGS sequence"/>
</dbReference>
<dbReference type="InterPro" id="IPR003439">
    <property type="entry name" value="ABC_transporter-like_ATP-bd"/>
</dbReference>
<dbReference type="GO" id="GO:0005524">
    <property type="term" value="F:ATP binding"/>
    <property type="evidence" value="ECO:0007669"/>
    <property type="project" value="UniProtKB-KW"/>
</dbReference>
<feature type="transmembrane region" description="Helical" evidence="7">
    <location>
        <begin position="535"/>
        <end position="554"/>
    </location>
</feature>